<dbReference type="InterPro" id="IPR050088">
    <property type="entry name" value="IspD/TarI_cytidylyltransf_bact"/>
</dbReference>
<dbReference type="InterPro" id="IPR001228">
    <property type="entry name" value="IspD"/>
</dbReference>
<dbReference type="CDD" id="cd02516">
    <property type="entry name" value="CDP-ME_synthetase"/>
    <property type="match status" value="1"/>
</dbReference>
<feature type="site" description="Transition state stabilizer" evidence="3">
    <location>
        <position position="47"/>
    </location>
</feature>
<keyword evidence="3" id="KW-0414">Isoprene biosynthesis</keyword>
<comment type="caution">
    <text evidence="4">The sequence shown here is derived from an EMBL/GenBank/DDBJ whole genome shotgun (WGS) entry which is preliminary data.</text>
</comment>
<evidence type="ECO:0000256" key="1">
    <source>
        <dbReference type="ARBA" id="ARBA00022679"/>
    </source>
</evidence>
<dbReference type="NCBIfam" id="TIGR00453">
    <property type="entry name" value="ispD"/>
    <property type="match status" value="1"/>
</dbReference>
<feature type="site" description="Positions MEP for the nucleophilic attack" evidence="3">
    <location>
        <position position="177"/>
    </location>
</feature>
<proteinExistence type="inferred from homology"/>
<gene>
    <name evidence="3 4" type="primary">ispD</name>
    <name evidence="4" type="ORF">E6K78_06820</name>
</gene>
<keyword evidence="1 3" id="KW-0808">Transferase</keyword>
<evidence type="ECO:0000313" key="4">
    <source>
        <dbReference type="EMBL" id="TMQ66148.1"/>
    </source>
</evidence>
<dbReference type="FunFam" id="3.90.550.10:FF:000003">
    <property type="entry name" value="2-C-methyl-D-erythritol 4-phosphate cytidylyltransferase"/>
    <property type="match status" value="1"/>
</dbReference>
<evidence type="ECO:0000256" key="3">
    <source>
        <dbReference type="HAMAP-Rule" id="MF_00108"/>
    </source>
</evidence>
<keyword evidence="2 3" id="KW-0548">Nucleotidyltransferase</keyword>
<dbReference type="Gene3D" id="3.90.550.10">
    <property type="entry name" value="Spore Coat Polysaccharide Biosynthesis Protein SpsA, Chain A"/>
    <property type="match status" value="1"/>
</dbReference>
<dbReference type="HAMAP" id="MF_00108">
    <property type="entry name" value="IspD"/>
    <property type="match status" value="1"/>
</dbReference>
<dbReference type="EMBL" id="VBOY01000061">
    <property type="protein sequence ID" value="TMQ66148.1"/>
    <property type="molecule type" value="Genomic_DNA"/>
</dbReference>
<dbReference type="GO" id="GO:0019288">
    <property type="term" value="P:isopentenyl diphosphate biosynthetic process, methylerythritol 4-phosphate pathway"/>
    <property type="evidence" value="ECO:0007669"/>
    <property type="project" value="UniProtKB-UniRule"/>
</dbReference>
<dbReference type="Proteomes" id="UP000316609">
    <property type="component" value="Unassembled WGS sequence"/>
</dbReference>
<accession>A0A538TRC0</accession>
<dbReference type="PANTHER" id="PTHR32125">
    <property type="entry name" value="2-C-METHYL-D-ERYTHRITOL 4-PHOSPHATE CYTIDYLYLTRANSFERASE, CHLOROPLASTIC"/>
    <property type="match status" value="1"/>
</dbReference>
<protein>
    <recommendedName>
        <fullName evidence="3">2-C-methyl-D-erythritol 4-phosphate cytidylyltransferase</fullName>
        <ecNumber evidence="3">2.7.7.60</ecNumber>
    </recommendedName>
    <alternativeName>
        <fullName evidence="3">4-diphosphocytidyl-2C-methyl-D-erythritol synthase</fullName>
    </alternativeName>
    <alternativeName>
        <fullName evidence="3">MEP cytidylyltransferase</fullName>
        <shortName evidence="3">MCT</shortName>
    </alternativeName>
</protein>
<dbReference type="SUPFAM" id="SSF53448">
    <property type="entry name" value="Nucleotide-diphospho-sugar transferases"/>
    <property type="match status" value="1"/>
</dbReference>
<dbReference type="UniPathway" id="UPA00056">
    <property type="reaction ID" value="UER00093"/>
</dbReference>
<comment type="similarity">
    <text evidence="3">Belongs to the IspD/TarI cytidylyltransferase family. IspD subfamily.</text>
</comment>
<name>A0A538TRC0_UNCEI</name>
<comment type="function">
    <text evidence="3">Catalyzes the formation of 4-diphosphocytidyl-2-C-methyl-D-erythritol from CTP and 2-C-methyl-D-erythritol 4-phosphate (MEP).</text>
</comment>
<dbReference type="InterPro" id="IPR034683">
    <property type="entry name" value="IspD/TarI"/>
</dbReference>
<evidence type="ECO:0000313" key="5">
    <source>
        <dbReference type="Proteomes" id="UP000316609"/>
    </source>
</evidence>
<dbReference type="PANTHER" id="PTHR32125:SF4">
    <property type="entry name" value="2-C-METHYL-D-ERYTHRITOL 4-PHOSPHATE CYTIDYLYLTRANSFERASE, CHLOROPLASTIC"/>
    <property type="match status" value="1"/>
</dbReference>
<dbReference type="InterPro" id="IPR029044">
    <property type="entry name" value="Nucleotide-diphossugar_trans"/>
</dbReference>
<feature type="site" description="Positions MEP for the nucleophilic attack" evidence="3">
    <location>
        <position position="230"/>
    </location>
</feature>
<sequence>MPRAAGPPSGSGHERGVRWPRGRALVSVFAILLCGGRGQRLGLAAGKALAPLAGRPLFAWSLDTLQTCSVVDGIVVVGPREALQAELARCGLSSQRVVGWPEGGPRRQDSVARGLEALPEECTVVVVHDCARALASRALVARVVADALAYGAAIAAVPVTDTLKRGRLEFVEDTVPRAELWSAQTPQVFRRDWLVAAHRQARREATDDAALVESLGHRVRLTPGETFNCKITTLEDLELAEAWLTRGSVRR</sequence>
<dbReference type="Pfam" id="PF01128">
    <property type="entry name" value="IspD"/>
    <property type="match status" value="1"/>
</dbReference>
<comment type="catalytic activity">
    <reaction evidence="3">
        <text>2-C-methyl-D-erythritol 4-phosphate + CTP + H(+) = 4-CDP-2-C-methyl-D-erythritol + diphosphate</text>
        <dbReference type="Rhea" id="RHEA:13429"/>
        <dbReference type="ChEBI" id="CHEBI:15378"/>
        <dbReference type="ChEBI" id="CHEBI:33019"/>
        <dbReference type="ChEBI" id="CHEBI:37563"/>
        <dbReference type="ChEBI" id="CHEBI:57823"/>
        <dbReference type="ChEBI" id="CHEBI:58262"/>
        <dbReference type="EC" id="2.7.7.60"/>
    </reaction>
</comment>
<comment type="pathway">
    <text evidence="3">Isoprenoid biosynthesis; isopentenyl diphosphate biosynthesis via DXP pathway; isopentenyl diphosphate from 1-deoxy-D-xylulose 5-phosphate: step 2/6.</text>
</comment>
<feature type="site" description="Transition state stabilizer" evidence="3">
    <location>
        <position position="40"/>
    </location>
</feature>
<dbReference type="GO" id="GO:0050518">
    <property type="term" value="F:2-C-methyl-D-erythritol 4-phosphate cytidylyltransferase activity"/>
    <property type="evidence" value="ECO:0007669"/>
    <property type="project" value="UniProtKB-UniRule"/>
</dbReference>
<organism evidence="4 5">
    <name type="scientific">Eiseniibacteriota bacterium</name>
    <dbReference type="NCBI Taxonomy" id="2212470"/>
    <lineage>
        <taxon>Bacteria</taxon>
        <taxon>Candidatus Eiseniibacteriota</taxon>
    </lineage>
</organism>
<dbReference type="EC" id="2.7.7.60" evidence="3"/>
<evidence type="ECO:0000256" key="2">
    <source>
        <dbReference type="ARBA" id="ARBA00022695"/>
    </source>
</evidence>
<reference evidence="4 5" key="1">
    <citation type="journal article" date="2019" name="Nat. Microbiol.">
        <title>Mediterranean grassland soil C-N compound turnover is dependent on rainfall and depth, and is mediated by genomically divergent microorganisms.</title>
        <authorList>
            <person name="Diamond S."/>
            <person name="Andeer P.F."/>
            <person name="Li Z."/>
            <person name="Crits-Christoph A."/>
            <person name="Burstein D."/>
            <person name="Anantharaman K."/>
            <person name="Lane K.R."/>
            <person name="Thomas B.C."/>
            <person name="Pan C."/>
            <person name="Northen T.R."/>
            <person name="Banfield J.F."/>
        </authorList>
    </citation>
    <scope>NUCLEOTIDE SEQUENCE [LARGE SCALE GENOMIC DNA]</scope>
    <source>
        <strain evidence="4">WS_8</strain>
    </source>
</reference>
<dbReference type="AlphaFoldDB" id="A0A538TRC0"/>